<evidence type="ECO:0000313" key="1">
    <source>
        <dbReference type="EMBL" id="SJM30112.1"/>
    </source>
</evidence>
<dbReference type="AlphaFoldDB" id="A0A2P9AG46"/>
<accession>A0A2P9AG46</accession>
<gene>
    <name evidence="1" type="ORF">BQ8482_130011</name>
</gene>
<name>A0A2P9AG46_9HYPH</name>
<evidence type="ECO:0000313" key="2">
    <source>
        <dbReference type="Proteomes" id="UP000245698"/>
    </source>
</evidence>
<protein>
    <recommendedName>
        <fullName evidence="3">Transposase</fullName>
    </recommendedName>
</protein>
<organism evidence="1 2">
    <name type="scientific">Mesorhizobium delmotii</name>
    <dbReference type="NCBI Taxonomy" id="1631247"/>
    <lineage>
        <taxon>Bacteria</taxon>
        <taxon>Pseudomonadati</taxon>
        <taxon>Pseudomonadota</taxon>
        <taxon>Alphaproteobacteria</taxon>
        <taxon>Hyphomicrobiales</taxon>
        <taxon>Phyllobacteriaceae</taxon>
        <taxon>Mesorhizobium</taxon>
    </lineage>
</organism>
<dbReference type="Proteomes" id="UP000245698">
    <property type="component" value="Unassembled WGS sequence"/>
</dbReference>
<sequence length="119" mass="13671">MQCMPGDEVWLVGERRSTGEQKYYVSNLPADASLKMLAATIAARWVCEQARQQLKEELGHFEGRFWTGLHRHALMTMIAYAFLPRRLKAAGLRVGVTTKEELSRCTQRRTNSRTEKKSK</sequence>
<dbReference type="PANTHER" id="PTHR33627:SF1">
    <property type="entry name" value="TRANSPOSASE"/>
    <property type="match status" value="1"/>
</dbReference>
<evidence type="ECO:0008006" key="3">
    <source>
        <dbReference type="Google" id="ProtNLM"/>
    </source>
</evidence>
<dbReference type="EMBL" id="FUIG01000019">
    <property type="protein sequence ID" value="SJM30112.1"/>
    <property type="molecule type" value="Genomic_DNA"/>
</dbReference>
<keyword evidence="2" id="KW-1185">Reference proteome</keyword>
<reference evidence="2" key="1">
    <citation type="submission" date="2016-12" db="EMBL/GenBank/DDBJ databases">
        <authorList>
            <person name="Brunel B."/>
        </authorList>
    </citation>
    <scope>NUCLEOTIDE SEQUENCE [LARGE SCALE GENOMIC DNA]</scope>
</reference>
<proteinExistence type="predicted"/>
<dbReference type="InterPro" id="IPR039365">
    <property type="entry name" value="IS701-like"/>
</dbReference>
<dbReference type="PANTHER" id="PTHR33627">
    <property type="entry name" value="TRANSPOSASE"/>
    <property type="match status" value="1"/>
</dbReference>